<dbReference type="Proteomes" id="UP000003781">
    <property type="component" value="Unassembled WGS sequence"/>
</dbReference>
<name>A3IPU5_9CHRO</name>
<dbReference type="Gene3D" id="2.60.120.380">
    <property type="match status" value="1"/>
</dbReference>
<sequence length="235" mass="25942">MKSVELLLGFCLFFSSLNPILVQAKPLTTIIAQSDRTKRIQFDRGEISTTVEDAVIRGTRDIYLLGANAPQIMTVSLTSLENNAVFNLVSPNNIILKKEVTHTNLILPANGDYKIIVGGIRGNATYNLYVEIYDVVSTQTVKTENYKIILRSNCIEGAVTCNHVSYEGINVNTGDSIQLAGKTIHTTCADGLTPCRFLGYKFVNGDYVYFVQSDGSLLVYQENELILQEEGTSQN</sequence>
<organism evidence="1 2">
    <name type="scientific">Crocosphaera chwakensis CCY0110</name>
    <dbReference type="NCBI Taxonomy" id="391612"/>
    <lineage>
        <taxon>Bacteria</taxon>
        <taxon>Bacillati</taxon>
        <taxon>Cyanobacteriota</taxon>
        <taxon>Cyanophyceae</taxon>
        <taxon>Oscillatoriophycideae</taxon>
        <taxon>Chroococcales</taxon>
        <taxon>Aphanothecaceae</taxon>
        <taxon>Crocosphaera</taxon>
        <taxon>Crocosphaera chwakensis</taxon>
    </lineage>
</organism>
<dbReference type="RefSeq" id="WP_008275413.1">
    <property type="nucleotide sequence ID" value="NZ_AAXW01000013.1"/>
</dbReference>
<protein>
    <submittedName>
        <fullName evidence="1">Uncharacterized protein</fullName>
    </submittedName>
</protein>
<reference evidence="1 2" key="1">
    <citation type="submission" date="2007-03" db="EMBL/GenBank/DDBJ databases">
        <authorList>
            <person name="Stal L."/>
            <person name="Ferriera S."/>
            <person name="Johnson J."/>
            <person name="Kravitz S."/>
            <person name="Beeson K."/>
            <person name="Sutton G."/>
            <person name="Rogers Y.-H."/>
            <person name="Friedman R."/>
            <person name="Frazier M."/>
            <person name="Venter J.C."/>
        </authorList>
    </citation>
    <scope>NUCLEOTIDE SEQUENCE [LARGE SCALE GENOMIC DNA]</scope>
    <source>
        <strain evidence="1 2">CCY0110</strain>
    </source>
</reference>
<evidence type="ECO:0000313" key="2">
    <source>
        <dbReference type="Proteomes" id="UP000003781"/>
    </source>
</evidence>
<dbReference type="EMBL" id="AAXW01000013">
    <property type="protein sequence ID" value="EAZ91585.1"/>
    <property type="molecule type" value="Genomic_DNA"/>
</dbReference>
<keyword evidence="2" id="KW-1185">Reference proteome</keyword>
<dbReference type="eggNOG" id="COG4297">
    <property type="taxonomic scope" value="Bacteria"/>
</dbReference>
<evidence type="ECO:0000313" key="1">
    <source>
        <dbReference type="EMBL" id="EAZ91585.1"/>
    </source>
</evidence>
<gene>
    <name evidence="1" type="ORF">CY0110_13731</name>
</gene>
<proteinExistence type="predicted"/>
<accession>A3IPU5</accession>
<dbReference type="AlphaFoldDB" id="A3IPU5"/>
<comment type="caution">
    <text evidence="1">The sequence shown here is derived from an EMBL/GenBank/DDBJ whole genome shotgun (WGS) entry which is preliminary data.</text>
</comment>